<sequence length="332" mass="34219">MTPRQVLLLFVAAFFWGTAYPFIGMALEGFSWTAVVFLRCAMAGIALLAVILLWGKRYRAALSDLYRRPGPALLLAVTSMTAPFLLISFAQQRVPGGLTGVIVAATPIFVGLYALRLDRTERFGRRRAVGLAVGLVGVALVVGLGAVSTMGQFLSALVILVAAALFALAGFVTKSYYEGVPPITRAFFALLITSGLTAIPAAATIPDGAPGTGALIGILLLGLGSTACGLYAYFTLIDEVGAGRAALVTYLGPGFSLLMGALLLGERIAPVSVVGLALILGGVVIASRADHPAEIQTATPRCEGLATGHPEPDRVPAKTAPGPGATGGEVRQ</sequence>
<gene>
    <name evidence="9" type="ORF">AVDCRST_MAG01-01-2269</name>
</gene>
<dbReference type="InterPro" id="IPR000620">
    <property type="entry name" value="EamA_dom"/>
</dbReference>
<organism evidence="9">
    <name type="scientific">uncultured Rubrobacteraceae bacterium</name>
    <dbReference type="NCBI Taxonomy" id="349277"/>
    <lineage>
        <taxon>Bacteria</taxon>
        <taxon>Bacillati</taxon>
        <taxon>Actinomycetota</taxon>
        <taxon>Rubrobacteria</taxon>
        <taxon>Rubrobacterales</taxon>
        <taxon>Rubrobacteraceae</taxon>
        <taxon>environmental samples</taxon>
    </lineage>
</organism>
<reference evidence="9" key="1">
    <citation type="submission" date="2020-02" db="EMBL/GenBank/DDBJ databases">
        <authorList>
            <person name="Meier V. D."/>
        </authorList>
    </citation>
    <scope>NUCLEOTIDE SEQUENCE</scope>
    <source>
        <strain evidence="9">AVDCRST_MAG01</strain>
    </source>
</reference>
<name>A0A6J4PS53_9ACTN</name>
<feature type="transmembrane region" description="Helical" evidence="7">
    <location>
        <begin position="185"/>
        <end position="205"/>
    </location>
</feature>
<feature type="region of interest" description="Disordered" evidence="6">
    <location>
        <begin position="303"/>
        <end position="332"/>
    </location>
</feature>
<evidence type="ECO:0000256" key="7">
    <source>
        <dbReference type="SAM" id="Phobius"/>
    </source>
</evidence>
<evidence type="ECO:0000256" key="3">
    <source>
        <dbReference type="ARBA" id="ARBA00022692"/>
    </source>
</evidence>
<feature type="transmembrane region" description="Helical" evidence="7">
    <location>
        <begin position="211"/>
        <end position="233"/>
    </location>
</feature>
<keyword evidence="4 7" id="KW-1133">Transmembrane helix</keyword>
<dbReference type="PANTHER" id="PTHR32322:SF2">
    <property type="entry name" value="EAMA DOMAIN-CONTAINING PROTEIN"/>
    <property type="match status" value="1"/>
</dbReference>
<feature type="transmembrane region" description="Helical" evidence="7">
    <location>
        <begin position="245"/>
        <end position="262"/>
    </location>
</feature>
<feature type="transmembrane region" description="Helical" evidence="7">
    <location>
        <begin position="128"/>
        <end position="147"/>
    </location>
</feature>
<accession>A0A6J4PS53</accession>
<dbReference type="Pfam" id="PF00892">
    <property type="entry name" value="EamA"/>
    <property type="match status" value="2"/>
</dbReference>
<protein>
    <recommendedName>
        <fullName evidence="8">EamA domain-containing protein</fullName>
    </recommendedName>
</protein>
<proteinExistence type="inferred from homology"/>
<dbReference type="AlphaFoldDB" id="A0A6J4PS53"/>
<evidence type="ECO:0000256" key="1">
    <source>
        <dbReference type="ARBA" id="ARBA00004141"/>
    </source>
</evidence>
<evidence type="ECO:0000259" key="8">
    <source>
        <dbReference type="Pfam" id="PF00892"/>
    </source>
</evidence>
<comment type="subcellular location">
    <subcellularLocation>
        <location evidence="1">Membrane</location>
        <topology evidence="1">Multi-pass membrane protein</topology>
    </subcellularLocation>
</comment>
<feature type="transmembrane region" description="Helical" evidence="7">
    <location>
        <begin position="153"/>
        <end position="173"/>
    </location>
</feature>
<feature type="transmembrane region" description="Helical" evidence="7">
    <location>
        <begin position="268"/>
        <end position="286"/>
    </location>
</feature>
<feature type="domain" description="EamA" evidence="8">
    <location>
        <begin position="6"/>
        <end position="142"/>
    </location>
</feature>
<evidence type="ECO:0000256" key="6">
    <source>
        <dbReference type="SAM" id="MobiDB-lite"/>
    </source>
</evidence>
<feature type="domain" description="EamA" evidence="8">
    <location>
        <begin position="156"/>
        <end position="287"/>
    </location>
</feature>
<feature type="transmembrane region" description="Helical" evidence="7">
    <location>
        <begin position="73"/>
        <end position="91"/>
    </location>
</feature>
<dbReference type="EMBL" id="CADCUW010000314">
    <property type="protein sequence ID" value="CAA9420774.1"/>
    <property type="molecule type" value="Genomic_DNA"/>
</dbReference>
<comment type="similarity">
    <text evidence="2">Belongs to the EamA transporter family.</text>
</comment>
<evidence type="ECO:0000313" key="9">
    <source>
        <dbReference type="EMBL" id="CAA9420774.1"/>
    </source>
</evidence>
<dbReference type="SUPFAM" id="SSF103481">
    <property type="entry name" value="Multidrug resistance efflux transporter EmrE"/>
    <property type="match status" value="2"/>
</dbReference>
<dbReference type="PANTHER" id="PTHR32322">
    <property type="entry name" value="INNER MEMBRANE TRANSPORTER"/>
    <property type="match status" value="1"/>
</dbReference>
<keyword evidence="5 7" id="KW-0472">Membrane</keyword>
<dbReference type="InterPro" id="IPR037185">
    <property type="entry name" value="EmrE-like"/>
</dbReference>
<evidence type="ECO:0000256" key="2">
    <source>
        <dbReference type="ARBA" id="ARBA00007362"/>
    </source>
</evidence>
<evidence type="ECO:0000256" key="4">
    <source>
        <dbReference type="ARBA" id="ARBA00022989"/>
    </source>
</evidence>
<keyword evidence="3 7" id="KW-0812">Transmembrane</keyword>
<dbReference type="GO" id="GO:0016020">
    <property type="term" value="C:membrane"/>
    <property type="evidence" value="ECO:0007669"/>
    <property type="project" value="UniProtKB-SubCell"/>
</dbReference>
<feature type="transmembrane region" description="Helical" evidence="7">
    <location>
        <begin position="97"/>
        <end position="116"/>
    </location>
</feature>
<feature type="transmembrane region" description="Helical" evidence="7">
    <location>
        <begin position="31"/>
        <end position="53"/>
    </location>
</feature>
<evidence type="ECO:0000256" key="5">
    <source>
        <dbReference type="ARBA" id="ARBA00023136"/>
    </source>
</evidence>
<dbReference type="InterPro" id="IPR050638">
    <property type="entry name" value="AA-Vitamin_Transporters"/>
</dbReference>